<keyword evidence="1" id="KW-1133">Transmembrane helix</keyword>
<dbReference type="EMBL" id="LKET01000012">
    <property type="protein sequence ID" value="KPU46234.1"/>
    <property type="molecule type" value="Genomic_DNA"/>
</dbReference>
<keyword evidence="1" id="KW-0812">Transmembrane</keyword>
<dbReference type="STRING" id="36849.OXPF_01530"/>
<protein>
    <submittedName>
        <fullName evidence="2">Uncharacterized protein</fullName>
    </submittedName>
</protein>
<keyword evidence="3" id="KW-1185">Reference proteome</keyword>
<proteinExistence type="predicted"/>
<accession>A0A0P8WU59</accession>
<reference evidence="2 3" key="1">
    <citation type="submission" date="2015-09" db="EMBL/GenBank/DDBJ databases">
        <title>Genome sequence of Oxobacter pfennigii DSM 3222.</title>
        <authorList>
            <person name="Poehlein A."/>
            <person name="Bengelsdorf F.R."/>
            <person name="Schiel-Bengelsdorf B."/>
            <person name="Duerre P."/>
            <person name="Daniel R."/>
        </authorList>
    </citation>
    <scope>NUCLEOTIDE SEQUENCE [LARGE SCALE GENOMIC DNA]</scope>
    <source>
        <strain evidence="2 3">DSM 3222</strain>
    </source>
</reference>
<dbReference type="AlphaFoldDB" id="A0A0P8WU59"/>
<dbReference type="RefSeq" id="WP_054873310.1">
    <property type="nucleotide sequence ID" value="NZ_LKET01000012.1"/>
</dbReference>
<comment type="caution">
    <text evidence="2">The sequence shown here is derived from an EMBL/GenBank/DDBJ whole genome shotgun (WGS) entry which is preliminary data.</text>
</comment>
<dbReference type="Proteomes" id="UP000050326">
    <property type="component" value="Unassembled WGS sequence"/>
</dbReference>
<evidence type="ECO:0000256" key="1">
    <source>
        <dbReference type="SAM" id="Phobius"/>
    </source>
</evidence>
<gene>
    <name evidence="2" type="ORF">OXPF_01530</name>
</gene>
<feature type="transmembrane region" description="Helical" evidence="1">
    <location>
        <begin position="6"/>
        <end position="27"/>
    </location>
</feature>
<evidence type="ECO:0000313" key="2">
    <source>
        <dbReference type="EMBL" id="KPU46234.1"/>
    </source>
</evidence>
<sequence length="190" mass="22027">MRGKKIISYLLVLIIGVSIGLAVGLFFNRNQQDDSLYNSMNNELKNAMPDTMGNESVNNEIITLLTDMHKNNDYLYLHKAFFTNENNTSTFIYPSKTVDDDMFGRITSLFNEYEWRANRTLSSFNASDFDMFIEIYSTDKAQVLTLYRGYNILCYKDEDNEITAYYSYVFSEGDNNADLAVRLLNDFIDK</sequence>
<organism evidence="2 3">
    <name type="scientific">Oxobacter pfennigii</name>
    <dbReference type="NCBI Taxonomy" id="36849"/>
    <lineage>
        <taxon>Bacteria</taxon>
        <taxon>Bacillati</taxon>
        <taxon>Bacillota</taxon>
        <taxon>Clostridia</taxon>
        <taxon>Eubacteriales</taxon>
        <taxon>Clostridiaceae</taxon>
        <taxon>Oxobacter</taxon>
    </lineage>
</organism>
<name>A0A0P8WU59_9CLOT</name>
<keyword evidence="1" id="KW-0472">Membrane</keyword>
<evidence type="ECO:0000313" key="3">
    <source>
        <dbReference type="Proteomes" id="UP000050326"/>
    </source>
</evidence>